<gene>
    <name evidence="3" type="ORF">CCMA1212_004725</name>
</gene>
<evidence type="ECO:0000313" key="4">
    <source>
        <dbReference type="Proteomes" id="UP001642720"/>
    </source>
</evidence>
<feature type="compositionally biased region" description="Polar residues" evidence="2">
    <location>
        <begin position="589"/>
        <end position="601"/>
    </location>
</feature>
<dbReference type="RefSeq" id="XP_073559819.1">
    <property type="nucleotide sequence ID" value="XM_073702019.1"/>
</dbReference>
<evidence type="ECO:0000256" key="2">
    <source>
        <dbReference type="SAM" id="MobiDB-lite"/>
    </source>
</evidence>
<feature type="compositionally biased region" description="Basic and acidic residues" evidence="2">
    <location>
        <begin position="642"/>
        <end position="655"/>
    </location>
</feature>
<feature type="compositionally biased region" description="Acidic residues" evidence="2">
    <location>
        <begin position="656"/>
        <end position="671"/>
    </location>
</feature>
<dbReference type="Proteomes" id="UP001642720">
    <property type="component" value="Unassembled WGS sequence"/>
</dbReference>
<proteinExistence type="predicted"/>
<feature type="compositionally biased region" description="Low complexity" evidence="2">
    <location>
        <begin position="48"/>
        <end position="58"/>
    </location>
</feature>
<keyword evidence="1" id="KW-0175">Coiled coil</keyword>
<feature type="region of interest" description="Disordered" evidence="2">
    <location>
        <begin position="480"/>
        <end position="750"/>
    </location>
</feature>
<keyword evidence="4" id="KW-1185">Reference proteome</keyword>
<feature type="compositionally biased region" description="Basic and acidic residues" evidence="2">
    <location>
        <begin position="32"/>
        <end position="44"/>
    </location>
</feature>
<evidence type="ECO:0000256" key="1">
    <source>
        <dbReference type="SAM" id="Coils"/>
    </source>
</evidence>
<accession>A0ABY2H5U2</accession>
<protein>
    <recommendedName>
        <fullName evidence="5">Myb-like domain-containing protein</fullName>
    </recommendedName>
</protein>
<dbReference type="EMBL" id="PPTA01000005">
    <property type="protein sequence ID" value="TFB03618.1"/>
    <property type="molecule type" value="Genomic_DNA"/>
</dbReference>
<reference evidence="3 4" key="1">
    <citation type="submission" date="2018-01" db="EMBL/GenBank/DDBJ databases">
        <title>Genome characterization of the sugarcane-associated fungus Trichoderma ghanense CCMA-1212 and their application in lignocelulose bioconversion.</title>
        <authorList>
            <person name="Steindorff A.S."/>
            <person name="Mendes T.D."/>
            <person name="Vilela E.S.D."/>
            <person name="Rodrigues D.S."/>
            <person name="Formighieri E.F."/>
            <person name="Melo I.S."/>
            <person name="Favaro L.C.L."/>
        </authorList>
    </citation>
    <scope>NUCLEOTIDE SEQUENCE [LARGE SCALE GENOMIC DNA]</scope>
    <source>
        <strain evidence="3 4">CCMA-1212</strain>
    </source>
</reference>
<feature type="compositionally biased region" description="Low complexity" evidence="2">
    <location>
        <begin position="555"/>
        <end position="564"/>
    </location>
</feature>
<feature type="compositionally biased region" description="Basic and acidic residues" evidence="2">
    <location>
        <begin position="480"/>
        <end position="536"/>
    </location>
</feature>
<feature type="compositionally biased region" description="Basic and acidic residues" evidence="2">
    <location>
        <begin position="567"/>
        <end position="576"/>
    </location>
</feature>
<evidence type="ECO:0008006" key="5">
    <source>
        <dbReference type="Google" id="ProtNLM"/>
    </source>
</evidence>
<feature type="compositionally biased region" description="Basic residues" evidence="2">
    <location>
        <begin position="677"/>
        <end position="691"/>
    </location>
</feature>
<feature type="compositionally biased region" description="Basic and acidic residues" evidence="2">
    <location>
        <begin position="726"/>
        <end position="741"/>
    </location>
</feature>
<feature type="coiled-coil region" evidence="1">
    <location>
        <begin position="156"/>
        <end position="195"/>
    </location>
</feature>
<name>A0ABY2H5U2_9HYPO</name>
<organism evidence="3 4">
    <name type="scientific">Trichoderma ghanense</name>
    <dbReference type="NCBI Taxonomy" id="65468"/>
    <lineage>
        <taxon>Eukaryota</taxon>
        <taxon>Fungi</taxon>
        <taxon>Dikarya</taxon>
        <taxon>Ascomycota</taxon>
        <taxon>Pezizomycotina</taxon>
        <taxon>Sordariomycetes</taxon>
        <taxon>Hypocreomycetidae</taxon>
        <taxon>Hypocreales</taxon>
        <taxon>Hypocreaceae</taxon>
        <taxon>Trichoderma</taxon>
    </lineage>
</organism>
<feature type="compositionally biased region" description="Basic residues" evidence="2">
    <location>
        <begin position="22"/>
        <end position="31"/>
    </location>
</feature>
<feature type="region of interest" description="Disordered" evidence="2">
    <location>
        <begin position="1"/>
        <end position="152"/>
    </location>
</feature>
<sequence>MQTRRSSKATAAAPSSPPARPGVRRNPPRASRRQENQDVVRDSDSELSAAPPYSSSPSVLRKGSLPPSHPTGVRPSSPPPVDSLASLPPPSSSPAVPGVELPKGLTSIPRKGSLVYDPKPRRGAPRRPSGSSLRISPDRDYSDEEPSIPPKSAAELEMEEKLLHEMEDEEHQLKVEAVDSLARDAKNVISQLQNKSRPSYKKMLFMKMQSFEASRAVFLTPGQAFPFLQYDWLKNTRLEISETTRATLPLAVKLANIATALIQIERIEFDGRVSKPFLDALDANFPRHFAAEEEKQYLSLSLEIRTQRAIERIAGSADGIDKRTELSWVFCPTEPGAAQGFNGGYPELFKKGPYRPLAGLDTQARVNVCSARVEKMWDIMSDSGKRAIRSPMNLTGVRNEFPLNNMLAHLKAWLMDRFQNISLLMAKIKREEAAKEQERLLEQLRKEEAEQRRALEEARRALEEERRVKEQELRDREEALAREKRRQHGQEQERTRSEREADAREATVRERTRRQRQDREQERARKEDEAQEEERLAQSGSYPSPNVDGGSWAGESSPESIRSPEPSPRRTLDDSRSLFNARVMVKMLKTSSLQEHSTTGSSRKRSNPSDAYEIESDDGVEVGPRTYKKGKTATSSTIVVRDPSEQRRSAAGDRSQDDDDSPYVDPSDDSSQDGHRNAPHGRRRHTQRRRSATSSAPVQQARESQRQENPPATPPPSAPDYAALRHAKEANRRTARSDRPRPHQTRHPWSEKDCNTLIGLIHTHAASWAEIYKNDNAKFEHPRNAQAYRDKARNLKVDFLISDAPLPSGFDQVALSHKEVEKVLNAGKNPYRRECDVDRHGRPTNTAYIP</sequence>
<evidence type="ECO:0000313" key="3">
    <source>
        <dbReference type="EMBL" id="TFB03618.1"/>
    </source>
</evidence>
<feature type="compositionally biased region" description="Pro residues" evidence="2">
    <location>
        <begin position="76"/>
        <end position="92"/>
    </location>
</feature>
<dbReference type="GeneID" id="300576469"/>
<comment type="caution">
    <text evidence="3">The sequence shown here is derived from an EMBL/GenBank/DDBJ whole genome shotgun (WGS) entry which is preliminary data.</text>
</comment>